<feature type="region of interest" description="Disordered" evidence="1">
    <location>
        <begin position="25"/>
        <end position="54"/>
    </location>
</feature>
<evidence type="ECO:0000313" key="3">
    <source>
        <dbReference type="Proteomes" id="UP000608450"/>
    </source>
</evidence>
<accession>A0ABS0KKD6</accession>
<dbReference type="Proteomes" id="UP000608450">
    <property type="component" value="Unassembled WGS sequence"/>
</dbReference>
<dbReference type="EMBL" id="JADTFC010000019">
    <property type="protein sequence ID" value="MBG6287825.1"/>
    <property type="molecule type" value="Genomic_DNA"/>
</dbReference>
<sequence>MSNPNDDDMEGLYYADGYVDACEGNEPGTSWHGDDDTDDSLWDAYDAGYNDGKS</sequence>
<evidence type="ECO:0000256" key="1">
    <source>
        <dbReference type="SAM" id="MobiDB-lite"/>
    </source>
</evidence>
<protein>
    <submittedName>
        <fullName evidence="2">Uncharacterized protein</fullName>
    </submittedName>
</protein>
<gene>
    <name evidence="2" type="ORF">I5I61_10250</name>
</gene>
<comment type="caution">
    <text evidence="2">The sequence shown here is derived from an EMBL/GenBank/DDBJ whole genome shotgun (WGS) entry which is preliminary data.</text>
</comment>
<evidence type="ECO:0000313" key="2">
    <source>
        <dbReference type="EMBL" id="MBG6287825.1"/>
    </source>
</evidence>
<proteinExistence type="predicted"/>
<name>A0ABS0KKD6_PSENT</name>
<dbReference type="RefSeq" id="WP_196912616.1">
    <property type="nucleotide sequence ID" value="NZ_DAMDDB010000030.1"/>
</dbReference>
<keyword evidence="3" id="KW-1185">Reference proteome</keyword>
<organism evidence="2 3">
    <name type="scientific">Pseudomonas nitroreducens</name>
    <dbReference type="NCBI Taxonomy" id="46680"/>
    <lineage>
        <taxon>Bacteria</taxon>
        <taxon>Pseudomonadati</taxon>
        <taxon>Pseudomonadota</taxon>
        <taxon>Gammaproteobacteria</taxon>
        <taxon>Pseudomonadales</taxon>
        <taxon>Pseudomonadaceae</taxon>
        <taxon>Pseudomonas</taxon>
    </lineage>
</organism>
<reference evidence="2 3" key="1">
    <citation type="submission" date="2020-11" db="EMBL/GenBank/DDBJ databases">
        <title>Enhanced detection system for hospital associated transmission using whole genome sequencing surveillance.</title>
        <authorList>
            <person name="Harrison L.H."/>
            <person name="Van Tyne D."/>
            <person name="Marsh J.W."/>
            <person name="Griffith M.P."/>
            <person name="Snyder D.J."/>
            <person name="Cooper V.S."/>
            <person name="Mustapha M."/>
        </authorList>
    </citation>
    <scope>NUCLEOTIDE SEQUENCE [LARGE SCALE GENOMIC DNA]</scope>
    <source>
        <strain evidence="2 3">PSA00705</strain>
    </source>
</reference>